<evidence type="ECO:0000256" key="4">
    <source>
        <dbReference type="ARBA" id="ARBA00032089"/>
    </source>
</evidence>
<protein>
    <recommendedName>
        <fullName evidence="2 5">Cell shape-determining protein MreC</fullName>
    </recommendedName>
    <alternativeName>
        <fullName evidence="4 5">Cell shape protein MreC</fullName>
    </alternativeName>
</protein>
<feature type="region of interest" description="Disordered" evidence="6">
    <location>
        <begin position="271"/>
        <end position="312"/>
    </location>
</feature>
<dbReference type="PANTHER" id="PTHR34138">
    <property type="entry name" value="CELL SHAPE-DETERMINING PROTEIN MREC"/>
    <property type="match status" value="1"/>
</dbReference>
<evidence type="ECO:0000256" key="7">
    <source>
        <dbReference type="SAM" id="Phobius"/>
    </source>
</evidence>
<organism evidence="9 10">
    <name type="scientific">Ponticaulis profundi</name>
    <dbReference type="NCBI Taxonomy" id="2665222"/>
    <lineage>
        <taxon>Bacteria</taxon>
        <taxon>Pseudomonadati</taxon>
        <taxon>Pseudomonadota</taxon>
        <taxon>Alphaproteobacteria</taxon>
        <taxon>Hyphomonadales</taxon>
        <taxon>Hyphomonadaceae</taxon>
        <taxon>Ponticaulis</taxon>
    </lineage>
</organism>
<evidence type="ECO:0000256" key="3">
    <source>
        <dbReference type="ARBA" id="ARBA00022960"/>
    </source>
</evidence>
<evidence type="ECO:0000256" key="1">
    <source>
        <dbReference type="ARBA" id="ARBA00009369"/>
    </source>
</evidence>
<keyword evidence="3 5" id="KW-0133">Cell shape</keyword>
<evidence type="ECO:0000256" key="6">
    <source>
        <dbReference type="SAM" id="MobiDB-lite"/>
    </source>
</evidence>
<comment type="similarity">
    <text evidence="1 5">Belongs to the MreC family.</text>
</comment>
<dbReference type="RefSeq" id="WP_377375466.1">
    <property type="nucleotide sequence ID" value="NZ_JBHSSW010000004.1"/>
</dbReference>
<gene>
    <name evidence="9" type="primary">mreC</name>
    <name evidence="9" type="ORF">ACFQDM_03345</name>
</gene>
<dbReference type="InterPro" id="IPR007221">
    <property type="entry name" value="MreC"/>
</dbReference>
<dbReference type="Gene3D" id="2.40.10.350">
    <property type="entry name" value="Rod shape-determining protein MreC, domain 2"/>
    <property type="match status" value="1"/>
</dbReference>
<evidence type="ECO:0000313" key="10">
    <source>
        <dbReference type="Proteomes" id="UP001596303"/>
    </source>
</evidence>
<evidence type="ECO:0000313" key="9">
    <source>
        <dbReference type="EMBL" id="MFC6197093.1"/>
    </source>
</evidence>
<feature type="domain" description="Rod shape-determining protein MreC beta-barrel core" evidence="8">
    <location>
        <begin position="124"/>
        <end position="245"/>
    </location>
</feature>
<dbReference type="Proteomes" id="UP001596303">
    <property type="component" value="Unassembled WGS sequence"/>
</dbReference>
<keyword evidence="7" id="KW-0812">Transmembrane</keyword>
<feature type="compositionally biased region" description="Low complexity" evidence="6">
    <location>
        <begin position="293"/>
        <end position="312"/>
    </location>
</feature>
<evidence type="ECO:0000256" key="5">
    <source>
        <dbReference type="PIRNR" id="PIRNR038471"/>
    </source>
</evidence>
<dbReference type="EMBL" id="JBHSSW010000004">
    <property type="protein sequence ID" value="MFC6197093.1"/>
    <property type="molecule type" value="Genomic_DNA"/>
</dbReference>
<keyword evidence="7" id="KW-0472">Membrane</keyword>
<proteinExistence type="inferred from homology"/>
<comment type="function">
    <text evidence="5">Involved in formation and maintenance of cell shape.</text>
</comment>
<dbReference type="InterPro" id="IPR042175">
    <property type="entry name" value="Cell/Rod_MreC_2"/>
</dbReference>
<dbReference type="PIRSF" id="PIRSF038471">
    <property type="entry name" value="MreC"/>
    <property type="match status" value="1"/>
</dbReference>
<dbReference type="Gene3D" id="2.40.10.340">
    <property type="entry name" value="Rod shape-determining protein MreC, domain 1"/>
    <property type="match status" value="1"/>
</dbReference>
<keyword evidence="7" id="KW-1133">Transmembrane helix</keyword>
<dbReference type="PANTHER" id="PTHR34138:SF1">
    <property type="entry name" value="CELL SHAPE-DETERMINING PROTEIN MREC"/>
    <property type="match status" value="1"/>
</dbReference>
<sequence>MATLGRDRRAGGQVRRTGVIVAIVLALGFIVVQTSPRVREAVAPLRAGMDDIVVQSASNLPRVSSWGFGGNEELRRQLEALRVENRQLSIWRDAATSMGERMSRYEELLNLESELIPNGVSARVVTETNGPFAETRLSNAGARNGVKVGDIAINTQGVLGRIVRVGNRSSRILLVTDFNSRVPVMGEISGVRAILAGGKGREYGQLLDSPEREGFIPGEQLLTTGEGNAFPRGLRVGTIVELENDWAVALALAEAPVDFVRILPAVSIPKPEDDMVAQSDVEAPDTSEETEPTTEAASETPEAAPAATGEGQ</sequence>
<accession>A0ABW1S623</accession>
<feature type="compositionally biased region" description="Acidic residues" evidence="6">
    <location>
        <begin position="282"/>
        <end position="292"/>
    </location>
</feature>
<keyword evidence="10" id="KW-1185">Reference proteome</keyword>
<dbReference type="InterPro" id="IPR042177">
    <property type="entry name" value="Cell/Rod_1"/>
</dbReference>
<name>A0ABW1S623_9PROT</name>
<comment type="caution">
    <text evidence="9">The sequence shown here is derived from an EMBL/GenBank/DDBJ whole genome shotgun (WGS) entry which is preliminary data.</text>
</comment>
<evidence type="ECO:0000256" key="2">
    <source>
        <dbReference type="ARBA" id="ARBA00013855"/>
    </source>
</evidence>
<reference evidence="10" key="1">
    <citation type="journal article" date="2019" name="Int. J. Syst. Evol. Microbiol.">
        <title>The Global Catalogue of Microorganisms (GCM) 10K type strain sequencing project: providing services to taxonomists for standard genome sequencing and annotation.</title>
        <authorList>
            <consortium name="The Broad Institute Genomics Platform"/>
            <consortium name="The Broad Institute Genome Sequencing Center for Infectious Disease"/>
            <person name="Wu L."/>
            <person name="Ma J."/>
        </authorList>
    </citation>
    <scope>NUCLEOTIDE SEQUENCE [LARGE SCALE GENOMIC DNA]</scope>
    <source>
        <strain evidence="10">CGMCC-1.15741</strain>
    </source>
</reference>
<evidence type="ECO:0000259" key="8">
    <source>
        <dbReference type="Pfam" id="PF04085"/>
    </source>
</evidence>
<feature type="transmembrane region" description="Helical" evidence="7">
    <location>
        <begin position="14"/>
        <end position="32"/>
    </location>
</feature>
<dbReference type="InterPro" id="IPR055342">
    <property type="entry name" value="MreC_beta-barrel_core"/>
</dbReference>
<dbReference type="Pfam" id="PF04085">
    <property type="entry name" value="MreC"/>
    <property type="match status" value="1"/>
</dbReference>